<dbReference type="EMBL" id="CP001700">
    <property type="protein sequence ID" value="ACU74509.1"/>
    <property type="molecule type" value="Genomic_DNA"/>
</dbReference>
<accession>C7QC61</accession>
<dbReference type="AlphaFoldDB" id="C7QC61"/>
<dbReference type="eggNOG" id="ENOG5033322">
    <property type="taxonomic scope" value="Bacteria"/>
</dbReference>
<dbReference type="STRING" id="479433.Caci_5650"/>
<dbReference type="KEGG" id="cai:Caci_5650"/>
<evidence type="ECO:0000313" key="1">
    <source>
        <dbReference type="EMBL" id="ACU74509.1"/>
    </source>
</evidence>
<protein>
    <submittedName>
        <fullName evidence="1">Uncharacterized protein</fullName>
    </submittedName>
</protein>
<dbReference type="InParanoid" id="C7QC61"/>
<dbReference type="OrthoDB" id="7626403at2"/>
<dbReference type="HOGENOM" id="CLU_087610_0_0_11"/>
<keyword evidence="2" id="KW-1185">Reference proteome</keyword>
<name>C7QC61_CATAD</name>
<organism evidence="1 2">
    <name type="scientific">Catenulispora acidiphila (strain DSM 44928 / JCM 14897 / NBRC 102108 / NRRL B-24433 / ID139908)</name>
    <dbReference type="NCBI Taxonomy" id="479433"/>
    <lineage>
        <taxon>Bacteria</taxon>
        <taxon>Bacillati</taxon>
        <taxon>Actinomycetota</taxon>
        <taxon>Actinomycetes</taxon>
        <taxon>Catenulisporales</taxon>
        <taxon>Catenulisporaceae</taxon>
        <taxon>Catenulispora</taxon>
    </lineage>
</organism>
<reference evidence="1 2" key="1">
    <citation type="journal article" date="2009" name="Stand. Genomic Sci.">
        <title>Complete genome sequence of Catenulispora acidiphila type strain (ID 139908).</title>
        <authorList>
            <person name="Copeland A."/>
            <person name="Lapidus A."/>
            <person name="Glavina Del Rio T."/>
            <person name="Nolan M."/>
            <person name="Lucas S."/>
            <person name="Chen F."/>
            <person name="Tice H."/>
            <person name="Cheng J.F."/>
            <person name="Bruce D."/>
            <person name="Goodwin L."/>
            <person name="Pitluck S."/>
            <person name="Mikhailova N."/>
            <person name="Pati A."/>
            <person name="Ivanova N."/>
            <person name="Mavromatis K."/>
            <person name="Chen A."/>
            <person name="Palaniappan K."/>
            <person name="Chain P."/>
            <person name="Land M."/>
            <person name="Hauser L."/>
            <person name="Chang Y.J."/>
            <person name="Jeffries C.D."/>
            <person name="Chertkov O."/>
            <person name="Brettin T."/>
            <person name="Detter J.C."/>
            <person name="Han C."/>
            <person name="Ali Z."/>
            <person name="Tindall B.J."/>
            <person name="Goker M."/>
            <person name="Bristow J."/>
            <person name="Eisen J.A."/>
            <person name="Markowitz V."/>
            <person name="Hugenholtz P."/>
            <person name="Kyrpides N.C."/>
            <person name="Klenk H.P."/>
        </authorList>
    </citation>
    <scope>NUCLEOTIDE SEQUENCE [LARGE SCALE GENOMIC DNA]</scope>
    <source>
        <strain evidence="2">DSM 44928 / JCM 14897 / NBRC 102108 / NRRL B-24433 / ID139908</strain>
    </source>
</reference>
<evidence type="ECO:0000313" key="2">
    <source>
        <dbReference type="Proteomes" id="UP000000851"/>
    </source>
</evidence>
<proteinExistence type="predicted"/>
<gene>
    <name evidence="1" type="ordered locus">Caci_5650</name>
</gene>
<dbReference type="Proteomes" id="UP000000851">
    <property type="component" value="Chromosome"/>
</dbReference>
<sequence length="268" mass="28721">MDGVPALDPLSYPGRVVDGPALLSGTQLLRMTPTAEPIGRWRVHQDTNPACSLDDVLADLDSPPTSERHPLIAVGSNAAPAQLHHKLTRLGLPAVVPMTPLRVSGLGVGVSAHVALNGYVANSPFADPDSTADVVLTFLDADQLCAVDDTELPRYHRVLLSGAEFDMTLPSGERVDTAYLYVNAAGVLAARDGTPRVPGAQEALLAELLERSPRLRALFDSPQDWIAKARADADLRATVKQIFHESGWVLRQEAWREVSPLATSGDHP</sequence>